<keyword evidence="1" id="KW-0472">Membrane</keyword>
<dbReference type="PROSITE" id="PS51257">
    <property type="entry name" value="PROKAR_LIPOPROTEIN"/>
    <property type="match status" value="1"/>
</dbReference>
<dbReference type="Pfam" id="PF00892">
    <property type="entry name" value="EamA"/>
    <property type="match status" value="1"/>
</dbReference>
<organism evidence="3 4">
    <name type="scientific">Geopseudomonas guangdongensis</name>
    <dbReference type="NCBI Taxonomy" id="1245526"/>
    <lineage>
        <taxon>Bacteria</taxon>
        <taxon>Pseudomonadati</taxon>
        <taxon>Pseudomonadota</taxon>
        <taxon>Gammaproteobacteria</taxon>
        <taxon>Pseudomonadales</taxon>
        <taxon>Pseudomonadaceae</taxon>
        <taxon>Geopseudomonas</taxon>
    </lineage>
</organism>
<dbReference type="AlphaFoldDB" id="A0A1H2FE36"/>
<protein>
    <submittedName>
        <fullName evidence="3">S-adenosylmethionine uptake transporter</fullName>
    </submittedName>
</protein>
<gene>
    <name evidence="3" type="ORF">SAMN05216580_1162</name>
</gene>
<reference evidence="4" key="1">
    <citation type="submission" date="2016-10" db="EMBL/GenBank/DDBJ databases">
        <authorList>
            <person name="Varghese N."/>
            <person name="Submissions S."/>
        </authorList>
    </citation>
    <scope>NUCLEOTIDE SEQUENCE [LARGE SCALE GENOMIC DNA]</scope>
    <source>
        <strain evidence="4">CCTCC 2012022</strain>
    </source>
</reference>
<dbReference type="GO" id="GO:0016020">
    <property type="term" value="C:membrane"/>
    <property type="evidence" value="ECO:0007669"/>
    <property type="project" value="InterPro"/>
</dbReference>
<evidence type="ECO:0000256" key="1">
    <source>
        <dbReference type="SAM" id="Phobius"/>
    </source>
</evidence>
<dbReference type="EMBL" id="LT629780">
    <property type="protein sequence ID" value="SDU05604.1"/>
    <property type="molecule type" value="Genomic_DNA"/>
</dbReference>
<feature type="transmembrane region" description="Helical" evidence="1">
    <location>
        <begin position="77"/>
        <end position="94"/>
    </location>
</feature>
<keyword evidence="1" id="KW-1133">Transmembrane helix</keyword>
<proteinExistence type="predicted"/>
<dbReference type="InterPro" id="IPR000620">
    <property type="entry name" value="EamA_dom"/>
</dbReference>
<keyword evidence="1" id="KW-0812">Transmembrane</keyword>
<keyword evidence="4" id="KW-1185">Reference proteome</keyword>
<dbReference type="PANTHER" id="PTHR22911:SF103">
    <property type="entry name" value="BLR2811 PROTEIN"/>
    <property type="match status" value="1"/>
</dbReference>
<feature type="transmembrane region" description="Helical" evidence="1">
    <location>
        <begin position="146"/>
        <end position="167"/>
    </location>
</feature>
<evidence type="ECO:0000313" key="3">
    <source>
        <dbReference type="EMBL" id="SDU05604.1"/>
    </source>
</evidence>
<dbReference type="PANTHER" id="PTHR22911">
    <property type="entry name" value="ACYL-MALONYL CONDENSING ENZYME-RELATED"/>
    <property type="match status" value="1"/>
</dbReference>
<feature type="transmembrane region" description="Helical" evidence="1">
    <location>
        <begin position="100"/>
        <end position="118"/>
    </location>
</feature>
<feature type="transmembrane region" description="Helical" evidence="1">
    <location>
        <begin position="263"/>
        <end position="282"/>
    </location>
</feature>
<accession>A0A1H2FE36</accession>
<sequence>MSATRPLKGILLICLVALLLACLDSLSKALAAGYGVLLVLWVRYLTQSLLLAAWQWPRRGRPPLRVQCPALQLWRGLSLLGLSLFFLSALSLLPQGEATAVQFLAPLLVVVLAVPLLGERASLGQWLAVGLGFAGVLIIVRPGGGLLTPAMLLPVCSATCYALYQIFTRLIGTRDSAAVSNLCTGVIGLTGLSLLLPGFWAGWPEAGALLAMASLGAFAVVIHTLLTMAFQSCSPVLLAPFGYLQIPFAALLGLLVFDHRPEPGALLGMAVIIASGLLSAALQARRRPR</sequence>
<feature type="transmembrane region" description="Helical" evidence="1">
    <location>
        <begin position="179"/>
        <end position="200"/>
    </location>
</feature>
<feature type="transmembrane region" description="Helical" evidence="1">
    <location>
        <begin position="237"/>
        <end position="257"/>
    </location>
</feature>
<feature type="transmembrane region" description="Helical" evidence="1">
    <location>
        <begin position="206"/>
        <end position="230"/>
    </location>
</feature>
<feature type="domain" description="EamA" evidence="2">
    <location>
        <begin position="8"/>
        <end position="140"/>
    </location>
</feature>
<evidence type="ECO:0000313" key="4">
    <source>
        <dbReference type="Proteomes" id="UP000243063"/>
    </source>
</evidence>
<dbReference type="Proteomes" id="UP000243063">
    <property type="component" value="Chromosome I"/>
</dbReference>
<dbReference type="InterPro" id="IPR037185">
    <property type="entry name" value="EmrE-like"/>
</dbReference>
<evidence type="ECO:0000259" key="2">
    <source>
        <dbReference type="Pfam" id="PF00892"/>
    </source>
</evidence>
<feature type="transmembrane region" description="Helical" evidence="1">
    <location>
        <begin position="123"/>
        <end position="140"/>
    </location>
</feature>
<feature type="transmembrane region" description="Helical" evidence="1">
    <location>
        <begin position="41"/>
        <end position="57"/>
    </location>
</feature>
<dbReference type="RefSeq" id="WP_090212826.1">
    <property type="nucleotide sequence ID" value="NZ_LT629780.1"/>
</dbReference>
<name>A0A1H2FE36_9GAMM</name>
<dbReference type="STRING" id="1245526.SAMN05216580_1162"/>
<dbReference type="OrthoDB" id="6115788at2"/>
<dbReference type="SUPFAM" id="SSF103481">
    <property type="entry name" value="Multidrug resistance efflux transporter EmrE"/>
    <property type="match status" value="2"/>
</dbReference>